<dbReference type="Gene3D" id="3.50.50.60">
    <property type="entry name" value="FAD/NAD(P)-binding domain"/>
    <property type="match status" value="2"/>
</dbReference>
<protein>
    <submittedName>
        <fullName evidence="5">NADPH-dependent glutamate synthase beta subunit-like oxidoreductase/ferredoxin</fullName>
    </submittedName>
</protein>
<dbReference type="InterPro" id="IPR028261">
    <property type="entry name" value="DPD_II"/>
</dbReference>
<feature type="domain" description="4Fe-4S ferredoxin-type" evidence="4">
    <location>
        <begin position="494"/>
        <end position="522"/>
    </location>
</feature>
<sequence>MKPTKIEHPEYFHRVIDCQYACPAHTQVPEYIRLITAGRYDDAYMINWISNVFPGILGRICDRPCEPACRRGRVEKEPVAICRLKRVAADFKESIKARLPVPPKTKNGRRIALIGGGPASLTVARDLLPLGYQVDLFDDQSAAGGFVRTQVPSFRLPQEVLDEEVNYILDMGVNCHFNHYVGSLKEMLGRGYDAIFIGTGAPRGRDLPELPGRKEGDRFIHVGIYWLAAVLYRHIDRIGKRVLVIGGGNTAMDCCRTARRLGGDKVKVVVRSPRAEMKASPWEIEDALHEDIPIHDKLSPLEFVIKDGRLAGMLFERVEGQVDDQGRRRLTATGEAPVFLPCDEVLLAIGQQNAFPWIEKDIGIEFGRNGLPVLHEITHQSTLPQVFFGGDAAFGPRNVITAVAQGHQAAISIHLFCEGRDLRQRPHPRVNLTGQKMGFHDWIYDSHVTDDERQLVPTVEKVRSLKDRLLEVELGFDADRGHRESRRCLNCDVQTIFIDRTCIECDACADICPVTCINFIVGGDEDDLRSRLQIPADNREQALYVSPPLPTGRVMVKDENVCLHCGLCAERCPTASWEMSKFTYHEAQAEDV</sequence>
<dbReference type="Gene3D" id="1.10.1060.10">
    <property type="entry name" value="Alpha-helical ferredoxin"/>
    <property type="match status" value="1"/>
</dbReference>
<accession>A0A840UNL3</accession>
<dbReference type="Gene3D" id="3.30.70.20">
    <property type="match status" value="1"/>
</dbReference>
<dbReference type="PROSITE" id="PS51379">
    <property type="entry name" value="4FE4S_FER_2"/>
    <property type="match status" value="2"/>
</dbReference>
<evidence type="ECO:0000256" key="1">
    <source>
        <dbReference type="ARBA" id="ARBA00022723"/>
    </source>
</evidence>
<dbReference type="InterPro" id="IPR017896">
    <property type="entry name" value="4Fe4S_Fe-S-bd"/>
</dbReference>
<evidence type="ECO:0000313" key="5">
    <source>
        <dbReference type="EMBL" id="MBB5347847.1"/>
    </source>
</evidence>
<dbReference type="GO" id="GO:0051536">
    <property type="term" value="F:iron-sulfur cluster binding"/>
    <property type="evidence" value="ECO:0007669"/>
    <property type="project" value="UniProtKB-KW"/>
</dbReference>
<dbReference type="RefSeq" id="WP_183350007.1">
    <property type="nucleotide sequence ID" value="NZ_JACHEO010000007.1"/>
</dbReference>
<name>A0A840UNL3_9BACT</name>
<dbReference type="PROSITE" id="PS00198">
    <property type="entry name" value="4FE4S_FER_1"/>
    <property type="match status" value="2"/>
</dbReference>
<gene>
    <name evidence="5" type="ORF">HNQ81_001576</name>
</gene>
<organism evidence="5 6">
    <name type="scientific">Desulfoprunum benzoelyticum</name>
    <dbReference type="NCBI Taxonomy" id="1506996"/>
    <lineage>
        <taxon>Bacteria</taxon>
        <taxon>Pseudomonadati</taxon>
        <taxon>Thermodesulfobacteriota</taxon>
        <taxon>Desulfobulbia</taxon>
        <taxon>Desulfobulbales</taxon>
        <taxon>Desulfobulbaceae</taxon>
        <taxon>Desulfoprunum</taxon>
    </lineage>
</organism>
<evidence type="ECO:0000259" key="4">
    <source>
        <dbReference type="PROSITE" id="PS51379"/>
    </source>
</evidence>
<dbReference type="SUPFAM" id="SSF54862">
    <property type="entry name" value="4Fe-4S ferredoxins"/>
    <property type="match status" value="1"/>
</dbReference>
<keyword evidence="2" id="KW-0408">Iron</keyword>
<dbReference type="GO" id="GO:0016491">
    <property type="term" value="F:oxidoreductase activity"/>
    <property type="evidence" value="ECO:0007669"/>
    <property type="project" value="InterPro"/>
</dbReference>
<dbReference type="InterPro" id="IPR036188">
    <property type="entry name" value="FAD/NAD-bd_sf"/>
</dbReference>
<dbReference type="Pfam" id="PF12838">
    <property type="entry name" value="Fer4_7"/>
    <property type="match status" value="1"/>
</dbReference>
<evidence type="ECO:0000256" key="2">
    <source>
        <dbReference type="ARBA" id="ARBA00023004"/>
    </source>
</evidence>
<dbReference type="Proteomes" id="UP000539642">
    <property type="component" value="Unassembled WGS sequence"/>
</dbReference>
<dbReference type="PANTHER" id="PTHR42783:SF3">
    <property type="entry name" value="GLUTAMATE SYNTHASE [NADPH] SMALL CHAIN-RELATED"/>
    <property type="match status" value="1"/>
</dbReference>
<dbReference type="PANTHER" id="PTHR42783">
    <property type="entry name" value="GLUTAMATE SYNTHASE [NADPH] SMALL CHAIN"/>
    <property type="match status" value="1"/>
</dbReference>
<reference evidence="5 6" key="1">
    <citation type="submission" date="2020-08" db="EMBL/GenBank/DDBJ databases">
        <title>Genomic Encyclopedia of Type Strains, Phase IV (KMG-IV): sequencing the most valuable type-strain genomes for metagenomic binning, comparative biology and taxonomic classification.</title>
        <authorList>
            <person name="Goeker M."/>
        </authorList>
    </citation>
    <scope>NUCLEOTIDE SEQUENCE [LARGE SCALE GENOMIC DNA]</scope>
    <source>
        <strain evidence="5 6">DSM 28570</strain>
    </source>
</reference>
<dbReference type="InterPro" id="IPR009051">
    <property type="entry name" value="Helical_ferredxn"/>
</dbReference>
<keyword evidence="1" id="KW-0479">Metal-binding</keyword>
<keyword evidence="6" id="KW-1185">Reference proteome</keyword>
<dbReference type="GO" id="GO:0046872">
    <property type="term" value="F:metal ion binding"/>
    <property type="evidence" value="ECO:0007669"/>
    <property type="project" value="UniProtKB-KW"/>
</dbReference>
<feature type="domain" description="4Fe-4S ferredoxin-type" evidence="4">
    <location>
        <begin position="552"/>
        <end position="582"/>
    </location>
</feature>
<comment type="caution">
    <text evidence="5">The sequence shown here is derived from an EMBL/GenBank/DDBJ whole genome shotgun (WGS) entry which is preliminary data.</text>
</comment>
<dbReference type="EMBL" id="JACHEO010000007">
    <property type="protein sequence ID" value="MBB5347847.1"/>
    <property type="molecule type" value="Genomic_DNA"/>
</dbReference>
<dbReference type="SUPFAM" id="SSF46548">
    <property type="entry name" value="alpha-helical ferredoxin"/>
    <property type="match status" value="2"/>
</dbReference>
<dbReference type="InterPro" id="IPR017900">
    <property type="entry name" value="4Fe4S_Fe_S_CS"/>
</dbReference>
<evidence type="ECO:0000313" key="6">
    <source>
        <dbReference type="Proteomes" id="UP000539642"/>
    </source>
</evidence>
<keyword evidence="3" id="KW-0411">Iron-sulfur</keyword>
<dbReference type="AlphaFoldDB" id="A0A840UNL3"/>
<dbReference type="SUPFAM" id="SSF51971">
    <property type="entry name" value="Nucleotide-binding domain"/>
    <property type="match status" value="2"/>
</dbReference>
<dbReference type="Pfam" id="PF07992">
    <property type="entry name" value="Pyr_redox_2"/>
    <property type="match status" value="1"/>
</dbReference>
<dbReference type="PRINTS" id="PR00419">
    <property type="entry name" value="ADXRDTASE"/>
</dbReference>
<proteinExistence type="predicted"/>
<evidence type="ECO:0000256" key="3">
    <source>
        <dbReference type="ARBA" id="ARBA00023014"/>
    </source>
</evidence>
<dbReference type="Pfam" id="PF14691">
    <property type="entry name" value="Fer4_20"/>
    <property type="match status" value="1"/>
</dbReference>
<dbReference type="InterPro" id="IPR023753">
    <property type="entry name" value="FAD/NAD-binding_dom"/>
</dbReference>